<organism evidence="1 2">
    <name type="scientific">Apiospora rasikravindrae</name>
    <dbReference type="NCBI Taxonomy" id="990691"/>
    <lineage>
        <taxon>Eukaryota</taxon>
        <taxon>Fungi</taxon>
        <taxon>Dikarya</taxon>
        <taxon>Ascomycota</taxon>
        <taxon>Pezizomycotina</taxon>
        <taxon>Sordariomycetes</taxon>
        <taxon>Xylariomycetidae</taxon>
        <taxon>Amphisphaeriales</taxon>
        <taxon>Apiosporaceae</taxon>
        <taxon>Apiospora</taxon>
    </lineage>
</organism>
<protein>
    <submittedName>
        <fullName evidence="1">Uncharacterized protein</fullName>
    </submittedName>
</protein>
<name>A0ABR1SIR8_9PEZI</name>
<comment type="caution">
    <text evidence="1">The sequence shown here is derived from an EMBL/GenBank/DDBJ whole genome shotgun (WGS) entry which is preliminary data.</text>
</comment>
<evidence type="ECO:0000313" key="2">
    <source>
        <dbReference type="Proteomes" id="UP001444661"/>
    </source>
</evidence>
<gene>
    <name evidence="1" type="ORF">PG993_009203</name>
</gene>
<proteinExistence type="predicted"/>
<keyword evidence="2" id="KW-1185">Reference proteome</keyword>
<sequence>MDRATQETVEFGPGMEHRIFLGNKLFEPADRIVNRVFEQVMEEGSFETDEEEDERWQGLPTVPARVTDQAYETLLASGLALPNLRKLVRFEDFDEQYAFMLTSAES</sequence>
<accession>A0ABR1SIR8</accession>
<dbReference type="Proteomes" id="UP001444661">
    <property type="component" value="Unassembled WGS sequence"/>
</dbReference>
<evidence type="ECO:0000313" key="1">
    <source>
        <dbReference type="EMBL" id="KAK8034208.1"/>
    </source>
</evidence>
<dbReference type="EMBL" id="JAQQWK010000009">
    <property type="protein sequence ID" value="KAK8034208.1"/>
    <property type="molecule type" value="Genomic_DNA"/>
</dbReference>
<reference evidence="1 2" key="1">
    <citation type="submission" date="2023-01" db="EMBL/GenBank/DDBJ databases">
        <title>Analysis of 21 Apiospora genomes using comparative genomics revels a genus with tremendous synthesis potential of carbohydrate active enzymes and secondary metabolites.</title>
        <authorList>
            <person name="Sorensen T."/>
        </authorList>
    </citation>
    <scope>NUCLEOTIDE SEQUENCE [LARGE SCALE GENOMIC DNA]</scope>
    <source>
        <strain evidence="1 2">CBS 33761</strain>
    </source>
</reference>